<dbReference type="InterPro" id="IPR010499">
    <property type="entry name" value="AraC_E-bd"/>
</dbReference>
<dbReference type="PROSITE" id="PS01124">
    <property type="entry name" value="HTH_ARAC_FAMILY_2"/>
    <property type="match status" value="1"/>
</dbReference>
<evidence type="ECO:0000259" key="2">
    <source>
        <dbReference type="PROSITE" id="PS01124"/>
    </source>
</evidence>
<dbReference type="PANTHER" id="PTHR47504">
    <property type="entry name" value="RIGHT ORIGIN-BINDING PROTEIN"/>
    <property type="match status" value="1"/>
</dbReference>
<comment type="caution">
    <text evidence="3">The sequence shown here is derived from an EMBL/GenBank/DDBJ whole genome shotgun (WGS) entry which is preliminary data.</text>
</comment>
<gene>
    <name evidence="3" type="ORF">KQI89_00310</name>
</gene>
<proteinExistence type="predicted"/>
<keyword evidence="4" id="KW-1185">Reference proteome</keyword>
<keyword evidence="1" id="KW-0238">DNA-binding</keyword>
<evidence type="ECO:0000313" key="4">
    <source>
        <dbReference type="Proteomes" id="UP000736583"/>
    </source>
</evidence>
<protein>
    <submittedName>
        <fullName evidence="3">GyrI-like domain-containing protein</fullName>
    </submittedName>
</protein>
<dbReference type="InterPro" id="IPR029442">
    <property type="entry name" value="GyrI-like"/>
</dbReference>
<dbReference type="InterPro" id="IPR018060">
    <property type="entry name" value="HTH_AraC"/>
</dbReference>
<dbReference type="Pfam" id="PF06445">
    <property type="entry name" value="GyrI-like"/>
    <property type="match status" value="1"/>
</dbReference>
<dbReference type="SMART" id="SM00871">
    <property type="entry name" value="AraC_E_bind"/>
    <property type="match status" value="1"/>
</dbReference>
<dbReference type="EMBL" id="JAHLQL010000001">
    <property type="protein sequence ID" value="MBU5590198.1"/>
    <property type="molecule type" value="Genomic_DNA"/>
</dbReference>
<dbReference type="PANTHER" id="PTHR47504:SF5">
    <property type="entry name" value="RIGHT ORIGIN-BINDING PROTEIN"/>
    <property type="match status" value="1"/>
</dbReference>
<name>A0ABS6EXS3_9CLOT</name>
<dbReference type="Proteomes" id="UP000736583">
    <property type="component" value="Unassembled WGS sequence"/>
</dbReference>
<sequence length="283" mass="32364">MDWINRMNSSIDYIEENLAGIIDFERAAQIAGCSVYNFQRMFSFILDKPLSEYIRSRRLTLAAFDLQHSNMKIIDVALKYGYDSHDSFTRAFQRFHGVVPSLARDKGTKLKSCPRISFQISIRGDKQMNYQIEDFEEFSIVGFKKRVNTATAFEEIPKIWDTTSKNGDMNSLFKMLTAADSRPAGLLGICVGGNWGSSEEFDYYLGVTTNIEPAANMAKLDFPKATWVIFDASGKLPDAVQEVHKRFYTEWLPNSGYEPDDLPTIECYMQNNKQEVWVAIVKK</sequence>
<evidence type="ECO:0000256" key="1">
    <source>
        <dbReference type="ARBA" id="ARBA00023125"/>
    </source>
</evidence>
<dbReference type="SMART" id="SM00342">
    <property type="entry name" value="HTH_ARAC"/>
    <property type="match status" value="1"/>
</dbReference>
<accession>A0ABS6EXS3</accession>
<reference evidence="3 4" key="1">
    <citation type="submission" date="2021-06" db="EMBL/GenBank/DDBJ databases">
        <authorList>
            <person name="Sun Q."/>
            <person name="Li D."/>
        </authorList>
    </citation>
    <scope>NUCLEOTIDE SEQUENCE [LARGE SCALE GENOMIC DNA]</scope>
    <source>
        <strain evidence="3 4">MSJ-4</strain>
    </source>
</reference>
<feature type="domain" description="HTH araC/xylS-type" evidence="2">
    <location>
        <begin position="8"/>
        <end position="106"/>
    </location>
</feature>
<dbReference type="InterPro" id="IPR050959">
    <property type="entry name" value="MarA-like"/>
</dbReference>
<evidence type="ECO:0000313" key="3">
    <source>
        <dbReference type="EMBL" id="MBU5590198.1"/>
    </source>
</evidence>
<dbReference type="Pfam" id="PF12833">
    <property type="entry name" value="HTH_18"/>
    <property type="match status" value="1"/>
</dbReference>
<organism evidence="3 4">
    <name type="scientific">Clostridium simiarum</name>
    <dbReference type="NCBI Taxonomy" id="2841506"/>
    <lineage>
        <taxon>Bacteria</taxon>
        <taxon>Bacillati</taxon>
        <taxon>Bacillota</taxon>
        <taxon>Clostridia</taxon>
        <taxon>Eubacteriales</taxon>
        <taxon>Clostridiaceae</taxon>
        <taxon>Clostridium</taxon>
    </lineage>
</organism>